<dbReference type="PANTHER" id="PTHR43652">
    <property type="entry name" value="BASIC AMINO ACID ANTIPORTER YFCC-RELATED"/>
    <property type="match status" value="1"/>
</dbReference>
<feature type="transmembrane region" description="Helical" evidence="7">
    <location>
        <begin position="58"/>
        <end position="76"/>
    </location>
</feature>
<dbReference type="InterPro" id="IPR004680">
    <property type="entry name" value="Cit_transptr-like_dom"/>
</dbReference>
<dbReference type="GO" id="GO:0005886">
    <property type="term" value="C:plasma membrane"/>
    <property type="evidence" value="ECO:0007669"/>
    <property type="project" value="TreeGrafter"/>
</dbReference>
<feature type="transmembrane region" description="Helical" evidence="7">
    <location>
        <begin position="361"/>
        <end position="389"/>
    </location>
</feature>
<accession>A0A0H3N3B2</accession>
<dbReference type="PANTHER" id="PTHR43652:SF2">
    <property type="entry name" value="BASIC AMINO ACID ANTIPORTER YFCC-RELATED"/>
    <property type="match status" value="1"/>
</dbReference>
<dbReference type="Proteomes" id="UP000002068">
    <property type="component" value="Chromosome"/>
</dbReference>
<feature type="transmembrane region" description="Helical" evidence="7">
    <location>
        <begin position="296"/>
        <end position="312"/>
    </location>
</feature>
<reference evidence="9 10" key="1">
    <citation type="journal article" date="2009" name="Genome Biol.">
        <title>Comparative genome and phenotypic analysis of Clostridium difficile 027 strains provides insight into the evolution of a hypervirulent bacterium.</title>
        <authorList>
            <person name="Stabler R.A."/>
            <person name="He M."/>
            <person name="Dawson L."/>
            <person name="Martin M."/>
            <person name="Valiente E."/>
            <person name="Corton C."/>
            <person name="Lawley T.D."/>
            <person name="Sebaihia M."/>
            <person name="Quail M.A."/>
            <person name="Rose G."/>
            <person name="Gerding D.N."/>
            <person name="Gibert M."/>
            <person name="Popoff M.R."/>
            <person name="Parkhill J."/>
            <person name="Dougan G."/>
            <person name="Wren B.W."/>
        </authorList>
    </citation>
    <scope>NUCLEOTIDE SEQUENCE [LARGE SCALE GENOMIC DNA]</scope>
    <source>
        <strain evidence="9 10">CD196</strain>
    </source>
</reference>
<keyword evidence="6 7" id="KW-0472">Membrane</keyword>
<evidence type="ECO:0000256" key="6">
    <source>
        <dbReference type="ARBA" id="ARBA00023136"/>
    </source>
</evidence>
<evidence type="ECO:0000313" key="10">
    <source>
        <dbReference type="Proteomes" id="UP000002068"/>
    </source>
</evidence>
<feature type="transmembrane region" description="Helical" evidence="7">
    <location>
        <begin position="273"/>
        <end position="290"/>
    </location>
</feature>
<evidence type="ECO:0000256" key="2">
    <source>
        <dbReference type="ARBA" id="ARBA00022448"/>
    </source>
</evidence>
<feature type="transmembrane region" description="Helical" evidence="7">
    <location>
        <begin position="439"/>
        <end position="463"/>
    </location>
</feature>
<name>A0A0H3N3B2_CLODC</name>
<sequence length="470" mass="54019">MEVNIKMGIILKPKQFYMTVIVTIILYFSLNYSFNIKFSICLSFLTILIWAVDSVEKTFVALFFVILAFIFNIAPIKVILQFLFTENFYIIILAYIITNAVTKTGVAKIISEKLILNTVNTPKKMILLSYILGILLIFFIPQPFPRVILVSAFYKEFLKEQQITEDSKSILLFSIFTASTFTSMFFVNGDTLLNYVVLELGNCNINWGQWAFYMSVPTIITCFITYFLFIFVFKKELHSIKFISNENLEGNKLHFSYSNLKKEFNLLNKEQKHVFLCLGIMFFMFLTQFIHNINTLIIMSICVLLLLLRKIVGFSTLKEINWKVLIFFIAAFSIGGVLKYSGVVDIMGNYLIKFIPNSSEIISILFLITLTIILNICLGSAVTTSSVVIPLLGSLHILKENSVTLCLFVYIIVSIQYILPFHHATIMVGHGENLYNSKVIFKYGLTLIPLTYFIIICITFPWWKFIGLEI</sequence>
<dbReference type="Pfam" id="PF03600">
    <property type="entry name" value="CitMHS"/>
    <property type="match status" value="1"/>
</dbReference>
<feature type="transmembrane region" description="Helical" evidence="7">
    <location>
        <begin position="20"/>
        <end position="52"/>
    </location>
</feature>
<evidence type="ECO:0000313" key="9">
    <source>
        <dbReference type="EMBL" id="CBA63786.1"/>
    </source>
</evidence>
<protein>
    <submittedName>
        <fullName evidence="9">Sodium:sulfate symporter</fullName>
    </submittedName>
</protein>
<dbReference type="EMBL" id="FN538970">
    <property type="protein sequence ID" value="CBA63786.1"/>
    <property type="molecule type" value="Genomic_DNA"/>
</dbReference>
<comment type="subcellular location">
    <subcellularLocation>
        <location evidence="1">Membrane</location>
        <topology evidence="1">Multi-pass membrane protein</topology>
    </subcellularLocation>
</comment>
<dbReference type="InterPro" id="IPR051679">
    <property type="entry name" value="DASS-Related_Transporters"/>
</dbReference>
<feature type="domain" description="Citrate transporter-like" evidence="8">
    <location>
        <begin position="48"/>
        <end position="391"/>
    </location>
</feature>
<keyword evidence="2" id="KW-0813">Transport</keyword>
<proteinExistence type="predicted"/>
<organism evidence="9 10">
    <name type="scientific">Clostridioides difficile (strain CD196)</name>
    <name type="common">Peptoclostridium difficile</name>
    <dbReference type="NCBI Taxonomy" id="645462"/>
    <lineage>
        <taxon>Bacteria</taxon>
        <taxon>Bacillati</taxon>
        <taxon>Bacillota</taxon>
        <taxon>Clostridia</taxon>
        <taxon>Peptostreptococcales</taxon>
        <taxon>Peptostreptococcaceae</taxon>
        <taxon>Clostridioides</taxon>
    </lineage>
</organism>
<keyword evidence="4" id="KW-0677">Repeat</keyword>
<evidence type="ECO:0000259" key="8">
    <source>
        <dbReference type="Pfam" id="PF03600"/>
    </source>
</evidence>
<feature type="transmembrane region" description="Helical" evidence="7">
    <location>
        <begin position="324"/>
        <end position="341"/>
    </location>
</feature>
<evidence type="ECO:0000256" key="5">
    <source>
        <dbReference type="ARBA" id="ARBA00022989"/>
    </source>
</evidence>
<feature type="transmembrane region" description="Helical" evidence="7">
    <location>
        <begin position="170"/>
        <end position="187"/>
    </location>
</feature>
<evidence type="ECO:0000256" key="1">
    <source>
        <dbReference type="ARBA" id="ARBA00004141"/>
    </source>
</evidence>
<dbReference type="AlphaFoldDB" id="A0A0H3N3B2"/>
<feature type="transmembrane region" description="Helical" evidence="7">
    <location>
        <begin position="88"/>
        <end position="107"/>
    </location>
</feature>
<evidence type="ECO:0000256" key="4">
    <source>
        <dbReference type="ARBA" id="ARBA00022737"/>
    </source>
</evidence>
<feature type="transmembrane region" description="Helical" evidence="7">
    <location>
        <begin position="207"/>
        <end position="233"/>
    </location>
</feature>
<keyword evidence="5 7" id="KW-1133">Transmembrane helix</keyword>
<dbReference type="GO" id="GO:0055085">
    <property type="term" value="P:transmembrane transport"/>
    <property type="evidence" value="ECO:0007669"/>
    <property type="project" value="InterPro"/>
</dbReference>
<dbReference type="HOGENOM" id="CLU_005170_7_1_9"/>
<keyword evidence="3 7" id="KW-0812">Transmembrane</keyword>
<feature type="transmembrane region" description="Helical" evidence="7">
    <location>
        <begin position="401"/>
        <end position="419"/>
    </location>
</feature>
<gene>
    <name evidence="9" type="ordered locus">CD196_1973</name>
</gene>
<evidence type="ECO:0000256" key="7">
    <source>
        <dbReference type="SAM" id="Phobius"/>
    </source>
</evidence>
<dbReference type="KEGG" id="cdc:CD196_1973"/>
<evidence type="ECO:0000256" key="3">
    <source>
        <dbReference type="ARBA" id="ARBA00022692"/>
    </source>
</evidence>
<feature type="transmembrane region" description="Helical" evidence="7">
    <location>
        <begin position="127"/>
        <end position="149"/>
    </location>
</feature>